<dbReference type="AlphaFoldDB" id="A0A8H7SH42"/>
<proteinExistence type="predicted"/>
<evidence type="ECO:0000313" key="1">
    <source>
        <dbReference type="EMBL" id="KAG2228435.1"/>
    </source>
</evidence>
<dbReference type="EMBL" id="JAEPRE010000476">
    <property type="protein sequence ID" value="KAG2228435.1"/>
    <property type="molecule type" value="Genomic_DNA"/>
</dbReference>
<gene>
    <name evidence="1" type="ORF">INT48_000366</name>
</gene>
<comment type="caution">
    <text evidence="1">The sequence shown here is derived from an EMBL/GenBank/DDBJ whole genome shotgun (WGS) entry which is preliminary data.</text>
</comment>
<name>A0A8H7SH42_9FUNG</name>
<reference evidence="1" key="1">
    <citation type="submission" date="2021-01" db="EMBL/GenBank/DDBJ databases">
        <title>Metabolic potential, ecology and presence of endohyphal bacteria is reflected in genomic diversity of Mucoromycotina.</title>
        <authorList>
            <person name="Muszewska A."/>
            <person name="Okrasinska A."/>
            <person name="Steczkiewicz K."/>
            <person name="Drgas O."/>
            <person name="Orlowska M."/>
            <person name="Perlinska-Lenart U."/>
            <person name="Aleksandrzak-Piekarczyk T."/>
            <person name="Szatraj K."/>
            <person name="Zielenkiewicz U."/>
            <person name="Pilsyk S."/>
            <person name="Malc E."/>
            <person name="Mieczkowski P."/>
            <person name="Kruszewska J.S."/>
            <person name="Biernat P."/>
            <person name="Pawlowska J."/>
        </authorList>
    </citation>
    <scope>NUCLEOTIDE SEQUENCE</scope>
    <source>
        <strain evidence="1">WA0000018081</strain>
    </source>
</reference>
<accession>A0A8H7SH42</accession>
<protein>
    <submittedName>
        <fullName evidence="1">Uncharacterized protein</fullName>
    </submittedName>
</protein>
<feature type="non-terminal residue" evidence="1">
    <location>
        <position position="242"/>
    </location>
</feature>
<keyword evidence="2" id="KW-1185">Reference proteome</keyword>
<evidence type="ECO:0000313" key="2">
    <source>
        <dbReference type="Proteomes" id="UP000613177"/>
    </source>
</evidence>
<dbReference type="Proteomes" id="UP000613177">
    <property type="component" value="Unassembled WGS sequence"/>
</dbReference>
<organism evidence="1 2">
    <name type="scientific">Thamnidium elegans</name>
    <dbReference type="NCBI Taxonomy" id="101142"/>
    <lineage>
        <taxon>Eukaryota</taxon>
        <taxon>Fungi</taxon>
        <taxon>Fungi incertae sedis</taxon>
        <taxon>Mucoromycota</taxon>
        <taxon>Mucoromycotina</taxon>
        <taxon>Mucoromycetes</taxon>
        <taxon>Mucorales</taxon>
        <taxon>Mucorineae</taxon>
        <taxon>Mucoraceae</taxon>
        <taxon>Thamnidium</taxon>
    </lineage>
</organism>
<sequence>IWRDLKSNIAPRHRNKKDAPGKLLEHLWTVENRNDLIGGMFRMMKEVSFSSDNNSDQLDPYMFTEAETGETPDEQLLREQRELRSFQVWNDRRRLLLRSLGSWDLSHTLAHVLELIIIMVRNRLQSISNWYVAKVLFFFEIDLELPESRSCGSFYAVVEVMKSHKTSPYSKCIPLVHPFPANETKKYAVIDVGDILSVVGLIQKTDLVNNQAQSSNWFYVISPSTAFDRDMSINTGKISDLL</sequence>